<evidence type="ECO:0000313" key="1">
    <source>
        <dbReference type="EMBL" id="TDS75924.1"/>
    </source>
</evidence>
<sequence>MSGGGQVAIVVACRPLRVVLVERLRWAFTLLAEYRTFGFGPECSGLHELVVIDHDGSEEAP</sequence>
<evidence type="ECO:0000313" key="2">
    <source>
        <dbReference type="Proteomes" id="UP000295344"/>
    </source>
</evidence>
<accession>A0A4R7FHT3</accession>
<protein>
    <submittedName>
        <fullName evidence="1">Uncharacterized protein</fullName>
    </submittedName>
</protein>
<name>A0A4R7FHT3_9MICO</name>
<organism evidence="1 2">
    <name type="scientific">Amnibacterium kyonggiense</name>
    <dbReference type="NCBI Taxonomy" id="595671"/>
    <lineage>
        <taxon>Bacteria</taxon>
        <taxon>Bacillati</taxon>
        <taxon>Actinomycetota</taxon>
        <taxon>Actinomycetes</taxon>
        <taxon>Micrococcales</taxon>
        <taxon>Microbacteriaceae</taxon>
        <taxon>Amnibacterium</taxon>
    </lineage>
</organism>
<gene>
    <name evidence="1" type="ORF">CLV52_3035</name>
</gene>
<keyword evidence="2" id="KW-1185">Reference proteome</keyword>
<dbReference type="EMBL" id="SOAM01000003">
    <property type="protein sequence ID" value="TDS75924.1"/>
    <property type="molecule type" value="Genomic_DNA"/>
</dbReference>
<reference evidence="1 2" key="1">
    <citation type="submission" date="2019-03" db="EMBL/GenBank/DDBJ databases">
        <title>Genomic Encyclopedia of Archaeal and Bacterial Type Strains, Phase II (KMG-II): from individual species to whole genera.</title>
        <authorList>
            <person name="Goeker M."/>
        </authorList>
    </citation>
    <scope>NUCLEOTIDE SEQUENCE [LARGE SCALE GENOMIC DNA]</scope>
    <source>
        <strain evidence="1 2">DSM 24782</strain>
    </source>
</reference>
<dbReference type="Proteomes" id="UP000295344">
    <property type="component" value="Unassembled WGS sequence"/>
</dbReference>
<dbReference type="AlphaFoldDB" id="A0A4R7FHT3"/>
<comment type="caution">
    <text evidence="1">The sequence shown here is derived from an EMBL/GenBank/DDBJ whole genome shotgun (WGS) entry which is preliminary data.</text>
</comment>
<proteinExistence type="predicted"/>